<comment type="function">
    <text evidence="7">Catalyzes the oxidative decarboxylation of 6-phosphogluconate to ribulose 5-phosphate and CO(2), with concomitant reduction of NADP to NADPH.</text>
</comment>
<dbReference type="InterPro" id="IPR006115">
    <property type="entry name" value="6PGDH_NADP-bd"/>
</dbReference>
<dbReference type="InterPro" id="IPR008927">
    <property type="entry name" value="6-PGluconate_DH-like_C_sf"/>
</dbReference>
<feature type="active site" description="Proton acceptor" evidence="8">
    <location>
        <position position="185"/>
    </location>
</feature>
<gene>
    <name evidence="13" type="ordered locus">CTN_0234</name>
</gene>
<feature type="binding site" evidence="10">
    <location>
        <position position="105"/>
    </location>
    <ligand>
        <name>NADP(+)</name>
        <dbReference type="ChEBI" id="CHEBI:58349"/>
    </ligand>
</feature>
<feature type="binding site" description="in other chain" evidence="9">
    <location>
        <position position="193"/>
    </location>
    <ligand>
        <name>substrate</name>
        <note>ligand shared between dimeric partners</note>
    </ligand>
</feature>
<feature type="binding site" description="in other chain" evidence="9">
    <location>
        <position position="105"/>
    </location>
    <ligand>
        <name>substrate</name>
        <note>ligand shared between dimeric partners</note>
    </ligand>
</feature>
<evidence type="ECO:0000313" key="14">
    <source>
        <dbReference type="Proteomes" id="UP000000445"/>
    </source>
</evidence>
<dbReference type="EMBL" id="CP000916">
    <property type="protein sequence ID" value="ACM22410.1"/>
    <property type="molecule type" value="Genomic_DNA"/>
</dbReference>
<dbReference type="PROSITE" id="PS00461">
    <property type="entry name" value="6PGD"/>
    <property type="match status" value="1"/>
</dbReference>
<feature type="binding site" description="in other chain" evidence="9">
    <location>
        <position position="263"/>
    </location>
    <ligand>
        <name>substrate</name>
        <note>ligand shared between dimeric partners</note>
    </ligand>
</feature>
<comment type="catalytic activity">
    <reaction evidence="7 11">
        <text>6-phospho-D-gluconate + NADP(+) = D-ribulose 5-phosphate + CO2 + NADPH</text>
        <dbReference type="Rhea" id="RHEA:10116"/>
        <dbReference type="ChEBI" id="CHEBI:16526"/>
        <dbReference type="ChEBI" id="CHEBI:57783"/>
        <dbReference type="ChEBI" id="CHEBI:58121"/>
        <dbReference type="ChEBI" id="CHEBI:58349"/>
        <dbReference type="ChEBI" id="CHEBI:58759"/>
        <dbReference type="EC" id="1.1.1.44"/>
    </reaction>
</comment>
<feature type="binding site" description="in other chain" evidence="9">
    <location>
        <position position="290"/>
    </location>
    <ligand>
        <name>substrate</name>
        <note>ligand shared between dimeric partners</note>
    </ligand>
</feature>
<feature type="binding site" evidence="9">
    <location>
        <position position="451"/>
    </location>
    <ligand>
        <name>substrate</name>
        <note>ligand shared between dimeric partners</note>
    </ligand>
</feature>
<dbReference type="NCBIfam" id="TIGR00873">
    <property type="entry name" value="gnd"/>
    <property type="match status" value="1"/>
</dbReference>
<dbReference type="GO" id="GO:0006098">
    <property type="term" value="P:pentose-phosphate shunt"/>
    <property type="evidence" value="ECO:0007669"/>
    <property type="project" value="UniProtKB-UniPathway"/>
</dbReference>
<name>B9KBL4_THENN</name>
<dbReference type="InterPro" id="IPR013328">
    <property type="entry name" value="6PGD_dom2"/>
</dbReference>
<feature type="binding site" evidence="10">
    <location>
        <begin position="12"/>
        <end position="17"/>
    </location>
    <ligand>
        <name>NADP(+)</name>
        <dbReference type="ChEBI" id="CHEBI:58349"/>
    </ligand>
</feature>
<evidence type="ECO:0000256" key="11">
    <source>
        <dbReference type="RuleBase" id="RU000485"/>
    </source>
</evidence>
<dbReference type="STRING" id="309803.CTN_0234"/>
<dbReference type="NCBIfam" id="NF006765">
    <property type="entry name" value="PRK09287.1"/>
    <property type="match status" value="1"/>
</dbReference>
<evidence type="ECO:0000256" key="8">
    <source>
        <dbReference type="PIRSR" id="PIRSR000109-1"/>
    </source>
</evidence>
<evidence type="ECO:0000313" key="13">
    <source>
        <dbReference type="EMBL" id="ACM22410.1"/>
    </source>
</evidence>
<feature type="binding site" description="in other chain" evidence="9">
    <location>
        <begin position="188"/>
        <end position="189"/>
    </location>
    <ligand>
        <name>substrate</name>
        <note>ligand shared between dimeric partners</note>
    </ligand>
</feature>
<dbReference type="EC" id="1.1.1.44" evidence="7 11"/>
<feature type="domain" description="6-phosphogluconate dehydrogenase C-terminal" evidence="12">
    <location>
        <begin position="181"/>
        <end position="467"/>
    </location>
</feature>
<dbReference type="GO" id="GO:0019521">
    <property type="term" value="P:D-gluconate metabolic process"/>
    <property type="evidence" value="ECO:0007669"/>
    <property type="project" value="UniProtKB-KW"/>
</dbReference>
<keyword evidence="5 11" id="KW-0311">Gluconate utilization</keyword>
<evidence type="ECO:0000256" key="10">
    <source>
        <dbReference type="PIRSR" id="PIRSR000109-3"/>
    </source>
</evidence>
<dbReference type="AlphaFoldDB" id="B9KBL4"/>
<dbReference type="InterPro" id="IPR036291">
    <property type="entry name" value="NAD(P)-bd_dom_sf"/>
</dbReference>
<dbReference type="Pfam" id="PF03446">
    <property type="entry name" value="NAD_binding_2"/>
    <property type="match status" value="1"/>
</dbReference>
<dbReference type="Pfam" id="PF00393">
    <property type="entry name" value="6PGD"/>
    <property type="match status" value="1"/>
</dbReference>
<evidence type="ECO:0000256" key="6">
    <source>
        <dbReference type="ARBA" id="ARBA00023126"/>
    </source>
</evidence>
<dbReference type="PANTHER" id="PTHR11811">
    <property type="entry name" value="6-PHOSPHOGLUCONATE DEHYDROGENASE"/>
    <property type="match status" value="1"/>
</dbReference>
<feature type="binding site" evidence="9">
    <location>
        <position position="445"/>
    </location>
    <ligand>
        <name>substrate</name>
        <note>ligand shared between dimeric partners</note>
    </ligand>
</feature>
<evidence type="ECO:0000256" key="2">
    <source>
        <dbReference type="ARBA" id="ARBA00011738"/>
    </source>
</evidence>
<proteinExistence type="inferred from homology"/>
<dbReference type="SUPFAM" id="SSF51735">
    <property type="entry name" value="NAD(P)-binding Rossmann-fold domains"/>
    <property type="match status" value="1"/>
</dbReference>
<feature type="binding site" description="in other chain" evidence="9">
    <location>
        <begin position="131"/>
        <end position="133"/>
    </location>
    <ligand>
        <name>substrate</name>
        <note>ligand shared between dimeric partners</note>
    </ligand>
</feature>
<dbReference type="eggNOG" id="COG0362">
    <property type="taxonomic scope" value="Bacteria"/>
</dbReference>
<dbReference type="InterPro" id="IPR006183">
    <property type="entry name" value="Pgluconate_DH"/>
</dbReference>
<dbReference type="UniPathway" id="UPA00115">
    <property type="reaction ID" value="UER00410"/>
</dbReference>
<sequence length="472" mass="53435">MIPVKSSIGLIGLAVMGQNLALNIARKGYKVSVFNRTAQKTEEFVKNRVKGEEIEPHYDIKDFVESLERPRKIILMVKAGKPVDDTISQLLPYLEPGDLIIDGGNSHYLDTERRFKDLTEKGFLFLGMGVSGGEYGALHGPSLMPGGSKKAYSLVEDILLKIAAKTEDGPCCTYVGERSAGHFVKMVHNGIEYAIMQSIAEIYHIMRDVLDLPTDEMSDIFKEWNSGELNSFLVEITYKILKRKDEETGKPMVDVILDRAEQKGTGKWTSQAALDLGIPTPSINLAVVERIISHFKEERTKLSKLYNKRRSALQKSEEFLKDLKDSLFFAMFMAFSQGMWLISEASKEFSYNVDLFEVLRIWKGGCIIRAKLIDTLRRYISDENAHLLESEEVISLLKERIGSLKNVLKVSIENEIPVPVLSSAYNYFMSLTEERLPANLIQAQRDFFGAHTFERVDKEGVFHINWEEGEIG</sequence>
<dbReference type="GO" id="GO:0050661">
    <property type="term" value="F:NADP binding"/>
    <property type="evidence" value="ECO:0007669"/>
    <property type="project" value="InterPro"/>
</dbReference>
<keyword evidence="3 7" id="KW-0521">NADP</keyword>
<protein>
    <recommendedName>
        <fullName evidence="7 11">6-phosphogluconate dehydrogenase, decarboxylating</fullName>
        <ecNumber evidence="7 11">1.1.1.44</ecNumber>
    </recommendedName>
</protein>
<evidence type="ECO:0000256" key="7">
    <source>
        <dbReference type="PIRNR" id="PIRNR000109"/>
    </source>
</evidence>
<dbReference type="Gene3D" id="3.40.50.720">
    <property type="entry name" value="NAD(P)-binding Rossmann-like Domain"/>
    <property type="match status" value="1"/>
</dbReference>
<evidence type="ECO:0000256" key="9">
    <source>
        <dbReference type="PIRSR" id="PIRSR000109-2"/>
    </source>
</evidence>
<dbReference type="PRINTS" id="PR00076">
    <property type="entry name" value="6PGDHDRGNASE"/>
</dbReference>
<dbReference type="InterPro" id="IPR006113">
    <property type="entry name" value="6PGDH_Gnd/GntZ"/>
</dbReference>
<dbReference type="FunFam" id="1.20.5.320:FF:000001">
    <property type="entry name" value="6-phosphogluconate dehydrogenase, decarboxylating"/>
    <property type="match status" value="1"/>
</dbReference>
<dbReference type="SUPFAM" id="SSF48179">
    <property type="entry name" value="6-phosphogluconate dehydrogenase C-terminal domain-like"/>
    <property type="match status" value="1"/>
</dbReference>
<comment type="pathway">
    <text evidence="7 11">Carbohydrate degradation; pentose phosphate pathway; D-ribulose 5-phosphate from D-glucose 6-phosphate (oxidative stage): step 3/3.</text>
</comment>
<dbReference type="KEGG" id="tna:CTN_0234"/>
<dbReference type="Proteomes" id="UP000000445">
    <property type="component" value="Chromosome"/>
</dbReference>
<feature type="active site" description="Proton donor" evidence="8">
    <location>
        <position position="192"/>
    </location>
</feature>
<dbReference type="InterPro" id="IPR006114">
    <property type="entry name" value="6PGDH_C"/>
</dbReference>
<organism evidence="13 14">
    <name type="scientific">Thermotoga neapolitana (strain ATCC 49049 / DSM 4359 / NBRC 107923 / NS-E)</name>
    <dbReference type="NCBI Taxonomy" id="309803"/>
    <lineage>
        <taxon>Bacteria</taxon>
        <taxon>Thermotogati</taxon>
        <taxon>Thermotogota</taxon>
        <taxon>Thermotogae</taxon>
        <taxon>Thermotogales</taxon>
        <taxon>Thermotogaceae</taxon>
        <taxon>Thermotoga</taxon>
    </lineage>
</organism>
<dbReference type="GO" id="GO:0004616">
    <property type="term" value="F:phosphogluconate dehydrogenase (decarboxylating) activity"/>
    <property type="evidence" value="ECO:0007669"/>
    <property type="project" value="UniProtKB-EC"/>
</dbReference>
<evidence type="ECO:0000256" key="5">
    <source>
        <dbReference type="ARBA" id="ARBA00023064"/>
    </source>
</evidence>
<dbReference type="Gene3D" id="1.10.1040.10">
    <property type="entry name" value="N-(1-d-carboxylethyl)-l-norvaline Dehydrogenase, domain 2"/>
    <property type="match status" value="1"/>
</dbReference>
<keyword evidence="14" id="KW-1185">Reference proteome</keyword>
<keyword evidence="4 7" id="KW-0560">Oxidoreductase</keyword>
<evidence type="ECO:0000256" key="4">
    <source>
        <dbReference type="ARBA" id="ARBA00023002"/>
    </source>
</evidence>
<evidence type="ECO:0000256" key="1">
    <source>
        <dbReference type="ARBA" id="ARBA00008419"/>
    </source>
</evidence>
<dbReference type="HOGENOM" id="CLU_024540_4_2_0"/>
<dbReference type="FunFam" id="1.10.1040.10:FF:000032">
    <property type="entry name" value="6-phosphogluconate dehydrogenase, decarboxylating"/>
    <property type="match status" value="1"/>
</dbReference>
<accession>B9KBL4</accession>
<feature type="binding site" evidence="10">
    <location>
        <begin position="35"/>
        <end position="37"/>
    </location>
    <ligand>
        <name>NADP(+)</name>
        <dbReference type="ChEBI" id="CHEBI:58349"/>
    </ligand>
</feature>
<dbReference type="Gene3D" id="1.20.5.320">
    <property type="entry name" value="6-Phosphogluconate Dehydrogenase, domain 3"/>
    <property type="match status" value="1"/>
</dbReference>
<dbReference type="PIRSF" id="PIRSF000109">
    <property type="entry name" value="6PGD"/>
    <property type="match status" value="1"/>
</dbReference>
<dbReference type="InterPro" id="IPR006184">
    <property type="entry name" value="6PGdom_BS"/>
</dbReference>
<evidence type="ECO:0000259" key="12">
    <source>
        <dbReference type="SMART" id="SM01350"/>
    </source>
</evidence>
<keyword evidence="6 7" id="KW-0570">Pentose shunt</keyword>
<reference evidence="13 14" key="1">
    <citation type="journal article" date="2009" name="Biosci. Biotechnol. Biochem.">
        <title>WeGAS: a web-based microbial genome annotation system.</title>
        <authorList>
            <person name="Lee D."/>
            <person name="Seo H."/>
            <person name="Park C."/>
            <person name="Park K."/>
        </authorList>
    </citation>
    <scope>NUCLEOTIDE SEQUENCE [LARGE SCALE GENOMIC DNA]</scope>
    <source>
        <strain evidence="14">ATCC 49049 / DSM 4359 / NBRC 107923 / NS-E</strain>
    </source>
</reference>
<comment type="similarity">
    <text evidence="1 7 11">Belongs to the 6-phosphogluconate dehydrogenase family.</text>
</comment>
<comment type="subunit">
    <text evidence="2 7">Homodimer.</text>
</comment>
<dbReference type="FunFam" id="3.40.50.720:FF:000007">
    <property type="entry name" value="6-phosphogluconate dehydrogenase, decarboxylating"/>
    <property type="match status" value="1"/>
</dbReference>
<evidence type="ECO:0000256" key="3">
    <source>
        <dbReference type="ARBA" id="ARBA00022857"/>
    </source>
</evidence>
<feature type="binding site" evidence="10">
    <location>
        <begin position="77"/>
        <end position="79"/>
    </location>
    <ligand>
        <name>NADP(+)</name>
        <dbReference type="ChEBI" id="CHEBI:58349"/>
    </ligand>
</feature>
<dbReference type="SMART" id="SM01350">
    <property type="entry name" value="6PGD"/>
    <property type="match status" value="1"/>
</dbReference>